<feature type="domain" description="Schlafen AlbA-2" evidence="1">
    <location>
        <begin position="14"/>
        <end position="127"/>
    </location>
</feature>
<gene>
    <name evidence="2" type="ORF">Q3982_09725</name>
</gene>
<evidence type="ECO:0000313" key="3">
    <source>
        <dbReference type="Proteomes" id="UP001168575"/>
    </source>
</evidence>
<dbReference type="InterPro" id="IPR007421">
    <property type="entry name" value="Schlafen_AlbA_2_dom"/>
</dbReference>
<name>A0AA43RN95_9ACTN</name>
<reference evidence="2" key="1">
    <citation type="submission" date="2023-07" db="EMBL/GenBank/DDBJ databases">
        <title>Between Cages and Wild: Unraveling the Impact of Captivity on Animal Microbiomes and Antimicrobial Resistance.</title>
        <authorList>
            <person name="Schmartz G.P."/>
            <person name="Rehner J."/>
            <person name="Schuff M.J."/>
            <person name="Becker S.L."/>
            <person name="Kravczyk M."/>
            <person name="Gurevich A."/>
            <person name="Francke R."/>
            <person name="Mueller R."/>
            <person name="Keller V."/>
            <person name="Keller A."/>
        </authorList>
    </citation>
    <scope>NUCLEOTIDE SEQUENCE</scope>
    <source>
        <strain evidence="2">S12M_St_49</strain>
    </source>
</reference>
<dbReference type="InterPro" id="IPR038461">
    <property type="entry name" value="Schlafen_AlbA_2_dom_sf"/>
</dbReference>
<dbReference type="Pfam" id="PF13749">
    <property type="entry name" value="HATPase_c_4"/>
    <property type="match status" value="1"/>
</dbReference>
<dbReference type="InterPro" id="IPR038475">
    <property type="entry name" value="RecG_C_sf"/>
</dbReference>
<keyword evidence="3" id="KW-1185">Reference proteome</keyword>
<protein>
    <submittedName>
        <fullName evidence="2">DNA binding domain-containing protein</fullName>
    </submittedName>
</protein>
<sequence>MDAKKLKAIIMMGESTTVQFKERVDDSYKIGCEFVAFSNSQGGLLVVGVNDKTGEITGLSYEEIQKTSNLLSNAASDNVSPSITIMIETVVLDGKAVVAARVAQGLDKPYKDNKGIVWIKNGSDKRKVFSNERLRILMQSCGRLFADRDSVPESSFEDISLPTLKQFLIEKYRNNLADDFQLSRLDDFSVENLVGKIAPGITPKQLLQNTSLMDKEGRLTLAGLLLLGKNILKFYPVFTIRCISFVGNDLSGDRFRDRLVGTDMEGNLLTQFKAAMAFVNRNLKSRQVEDEFNSLPALEIPPQVFVEFIVNALIHRDFYQTAQIRLLIFDNRVEIHSPGNLPMDVTEDTLLNGISKPRNQLLFDNAVYLLPYVGIGSGIVRAFRDFKDITIENN</sequence>
<feature type="non-terminal residue" evidence="2">
    <location>
        <position position="394"/>
    </location>
</feature>
<comment type="caution">
    <text evidence="2">The sequence shown here is derived from an EMBL/GenBank/DDBJ whole genome shotgun (WGS) entry which is preliminary data.</text>
</comment>
<evidence type="ECO:0000259" key="1">
    <source>
        <dbReference type="Pfam" id="PF04326"/>
    </source>
</evidence>
<dbReference type="EMBL" id="JAUMVS010000382">
    <property type="protein sequence ID" value="MDO4842942.1"/>
    <property type="molecule type" value="Genomic_DNA"/>
</dbReference>
<dbReference type="Gene3D" id="3.30.950.30">
    <property type="entry name" value="Schlafen, AAA domain"/>
    <property type="match status" value="1"/>
</dbReference>
<dbReference type="PANTHER" id="PTHR30595">
    <property type="entry name" value="GLPR-RELATED TRANSCRIPTIONAL REPRESSOR"/>
    <property type="match status" value="1"/>
</dbReference>
<organism evidence="2 3">
    <name type="scientific">Phoenicibacter congonensis</name>
    <dbReference type="NCBI Taxonomy" id="1944646"/>
    <lineage>
        <taxon>Bacteria</taxon>
        <taxon>Bacillati</taxon>
        <taxon>Actinomycetota</taxon>
        <taxon>Coriobacteriia</taxon>
        <taxon>Eggerthellales</taxon>
        <taxon>Eggerthellaceae</taxon>
        <taxon>Phoenicibacter</taxon>
    </lineage>
</organism>
<dbReference type="Pfam" id="PF04326">
    <property type="entry name" value="SLFN_AlbA_2"/>
    <property type="match status" value="1"/>
</dbReference>
<dbReference type="PANTHER" id="PTHR30595:SF6">
    <property type="entry name" value="SCHLAFEN ALBA-2 DOMAIN-CONTAINING PROTEIN"/>
    <property type="match status" value="1"/>
</dbReference>
<accession>A0AA43RN95</accession>
<dbReference type="AlphaFoldDB" id="A0AA43RN95"/>
<dbReference type="Gene3D" id="3.30.565.60">
    <property type="match status" value="1"/>
</dbReference>
<evidence type="ECO:0000313" key="2">
    <source>
        <dbReference type="EMBL" id="MDO4842942.1"/>
    </source>
</evidence>
<proteinExistence type="predicted"/>
<dbReference type="Proteomes" id="UP001168575">
    <property type="component" value="Unassembled WGS sequence"/>
</dbReference>